<dbReference type="STRING" id="244447.ENSCSEP00000030479"/>
<proteinExistence type="predicted"/>
<dbReference type="GeneTree" id="ENSGT00940000181663"/>
<feature type="region of interest" description="Disordered" evidence="1">
    <location>
        <begin position="130"/>
        <end position="240"/>
    </location>
</feature>
<reference evidence="2" key="3">
    <citation type="submission" date="2025-09" db="UniProtKB">
        <authorList>
            <consortium name="Ensembl"/>
        </authorList>
    </citation>
    <scope>IDENTIFICATION</scope>
</reference>
<evidence type="ECO:0008006" key="4">
    <source>
        <dbReference type="Google" id="ProtNLM"/>
    </source>
</evidence>
<feature type="region of interest" description="Disordered" evidence="1">
    <location>
        <begin position="297"/>
        <end position="487"/>
    </location>
</feature>
<feature type="compositionally biased region" description="Basic and acidic residues" evidence="1">
    <location>
        <begin position="199"/>
        <end position="240"/>
    </location>
</feature>
<sequence length="706" mass="82062">MQRNAEEARKRELDDEEVAKRLQEEEEQRIRVRRRGENGHSEGEEQYPTNSARGQYSTSDNQSESNGTLAVSPRELLAHRNGASRSNQGHGYSFHHRRHEFRESLSEDSDSDTVFKEQLSLWSQRWNRRVNTAPHHQRASARRSQEKTSRSQLSPRRSFTDEVVVYEGEREGLEEEEEDDDDYDRDERMMMRNQNCGRSQREVYEEDNRLRRGDRDSRSARGRERHLSRTESVRIHDRSAHRNRDLVRTWSYKDQPDKHVHFQDNARASSRRSDESRQVWEMLGQVLMERGVPVKLGGDGAPLQIRPQRRDSQVLHGSEVSCCSSQPHQRDFQRAAPTRHSFHGDIRKRRKSSHREDSGRDHRDGRDRHCDEGERDGEVHQISSRHSFHVSRERQGSRRWREHGYANGGEGEQNVNHHRVKRTTSQRGQWQRTAEERFVSIEEEKEKEEVERRTQWPPRRASTRARPSHVSAGNATDSSQSPTAGLSLEQDPAEAGLHLGELQQVLEDEELARKLQEEEEKLVKKNPCPSPRSSYPEGDFRAAQVAQDEEIARFMQKQEMKLKHRSCELEGPSSWREHRAMITYHDRRAARERKVQRERLDSEGLPSPTEDCSPENQPPSPISTSPQTQNIRNIAEELDPTFQGRRQETNQLPPEPTGPSSQSVSVSHSGLNDVPGEPAFIPPTKRQTEKPARTKPKEKKENCKQQ</sequence>
<protein>
    <recommendedName>
        <fullName evidence="4">Coiled-coil domain-containing protein</fullName>
    </recommendedName>
</protein>
<accession>A0A3P8WUP7</accession>
<dbReference type="AlphaFoldDB" id="A0A3P8WUP7"/>
<keyword evidence="3" id="KW-1185">Reference proteome</keyword>
<feature type="compositionally biased region" description="Low complexity" evidence="1">
    <location>
        <begin position="660"/>
        <end position="669"/>
    </location>
</feature>
<evidence type="ECO:0000256" key="1">
    <source>
        <dbReference type="SAM" id="MobiDB-lite"/>
    </source>
</evidence>
<dbReference type="PANTHER" id="PTHR22115:SF5">
    <property type="entry name" value="COILED-COIL DOMAIN-CONTAINING PROTEIN 50-LIKE ISOFORM X1"/>
    <property type="match status" value="1"/>
</dbReference>
<dbReference type="InParanoid" id="A0A3P8WUP7"/>
<name>A0A3P8WUP7_CYNSE</name>
<dbReference type="InterPro" id="IPR039303">
    <property type="entry name" value="CCDC50"/>
</dbReference>
<dbReference type="Ensembl" id="ENSCSET00000030884.1">
    <property type="protein sequence ID" value="ENSCSEP00000030479.1"/>
    <property type="gene ID" value="ENSCSEG00000019517.1"/>
</dbReference>
<feature type="compositionally biased region" description="Polar residues" evidence="1">
    <location>
        <begin position="471"/>
        <end position="484"/>
    </location>
</feature>
<organism evidence="2 3">
    <name type="scientific">Cynoglossus semilaevis</name>
    <name type="common">Tongue sole</name>
    <dbReference type="NCBI Taxonomy" id="244447"/>
    <lineage>
        <taxon>Eukaryota</taxon>
        <taxon>Metazoa</taxon>
        <taxon>Chordata</taxon>
        <taxon>Craniata</taxon>
        <taxon>Vertebrata</taxon>
        <taxon>Euteleostomi</taxon>
        <taxon>Actinopterygii</taxon>
        <taxon>Neopterygii</taxon>
        <taxon>Teleostei</taxon>
        <taxon>Neoteleostei</taxon>
        <taxon>Acanthomorphata</taxon>
        <taxon>Carangaria</taxon>
        <taxon>Pleuronectiformes</taxon>
        <taxon>Pleuronectoidei</taxon>
        <taxon>Cynoglossidae</taxon>
        <taxon>Cynoglossinae</taxon>
        <taxon>Cynoglossus</taxon>
    </lineage>
</organism>
<feature type="region of interest" description="Disordered" evidence="1">
    <location>
        <begin position="517"/>
        <end position="543"/>
    </location>
</feature>
<reference evidence="2 3" key="1">
    <citation type="journal article" date="2014" name="Nat. Genet.">
        <title>Whole-genome sequence of a flatfish provides insights into ZW sex chromosome evolution and adaptation to a benthic lifestyle.</title>
        <authorList>
            <person name="Chen S."/>
            <person name="Zhang G."/>
            <person name="Shao C."/>
            <person name="Huang Q."/>
            <person name="Liu G."/>
            <person name="Zhang P."/>
            <person name="Song W."/>
            <person name="An N."/>
            <person name="Chalopin D."/>
            <person name="Volff J.N."/>
            <person name="Hong Y."/>
            <person name="Li Q."/>
            <person name="Sha Z."/>
            <person name="Zhou H."/>
            <person name="Xie M."/>
            <person name="Yu Q."/>
            <person name="Liu Y."/>
            <person name="Xiang H."/>
            <person name="Wang N."/>
            <person name="Wu K."/>
            <person name="Yang C."/>
            <person name="Zhou Q."/>
            <person name="Liao X."/>
            <person name="Yang L."/>
            <person name="Hu Q."/>
            <person name="Zhang J."/>
            <person name="Meng L."/>
            <person name="Jin L."/>
            <person name="Tian Y."/>
            <person name="Lian J."/>
            <person name="Yang J."/>
            <person name="Miao G."/>
            <person name="Liu S."/>
            <person name="Liang Z."/>
            <person name="Yan F."/>
            <person name="Li Y."/>
            <person name="Sun B."/>
            <person name="Zhang H."/>
            <person name="Zhang J."/>
            <person name="Zhu Y."/>
            <person name="Du M."/>
            <person name="Zhao Y."/>
            <person name="Schartl M."/>
            <person name="Tang Q."/>
            <person name="Wang J."/>
        </authorList>
    </citation>
    <scope>NUCLEOTIDE SEQUENCE</scope>
</reference>
<feature type="compositionally biased region" description="Basic and acidic residues" evidence="1">
    <location>
        <begin position="1"/>
        <end position="23"/>
    </location>
</feature>
<dbReference type="PANTHER" id="PTHR22115">
    <property type="entry name" value="C3ORF6 PROTEIN-RELATED"/>
    <property type="match status" value="1"/>
</dbReference>
<feature type="compositionally biased region" description="Acidic residues" evidence="1">
    <location>
        <begin position="172"/>
        <end position="184"/>
    </location>
</feature>
<feature type="region of interest" description="Disordered" evidence="1">
    <location>
        <begin position="1"/>
        <end position="113"/>
    </location>
</feature>
<feature type="compositionally biased region" description="Basic and acidic residues" evidence="1">
    <location>
        <begin position="586"/>
        <end position="602"/>
    </location>
</feature>
<feature type="compositionally biased region" description="Polar residues" evidence="1">
    <location>
        <begin position="47"/>
        <end position="69"/>
    </location>
</feature>
<feature type="region of interest" description="Disordered" evidence="1">
    <location>
        <begin position="586"/>
        <end position="706"/>
    </location>
</feature>
<reference evidence="2" key="2">
    <citation type="submission" date="2025-08" db="UniProtKB">
        <authorList>
            <consortium name="Ensembl"/>
        </authorList>
    </citation>
    <scope>IDENTIFICATION</scope>
</reference>
<feature type="compositionally biased region" description="Basic and acidic residues" evidence="1">
    <location>
        <begin position="433"/>
        <end position="454"/>
    </location>
</feature>
<evidence type="ECO:0000313" key="2">
    <source>
        <dbReference type="Ensembl" id="ENSCSEP00000030479.1"/>
    </source>
</evidence>
<evidence type="ECO:0000313" key="3">
    <source>
        <dbReference type="Proteomes" id="UP000265120"/>
    </source>
</evidence>
<dbReference type="Proteomes" id="UP000265120">
    <property type="component" value="Chromosome 10"/>
</dbReference>
<feature type="compositionally biased region" description="Basic and acidic residues" evidence="1">
    <location>
        <begin position="354"/>
        <end position="379"/>
    </location>
</feature>
<dbReference type="OMA" id="LVRTWSY"/>